<comment type="subunit">
    <text evidence="4">Tetramer of two alpha and two beta subunits.</text>
</comment>
<dbReference type="InterPro" id="IPR045060">
    <property type="entry name" value="Phe-tRNA-ligase_IIc_bsu"/>
</dbReference>
<protein>
    <recommendedName>
        <fullName evidence="6">Phenylalanine--tRNA ligase beta subunit</fullName>
        <ecNumber evidence="5">6.1.1.20</ecNumber>
    </recommendedName>
    <alternativeName>
        <fullName evidence="17">Phenylalanyl-tRNA synthetase beta subunit</fullName>
    </alternativeName>
</protein>
<dbReference type="InterPro" id="IPR005147">
    <property type="entry name" value="tRNA_synthase_B5-dom"/>
</dbReference>
<dbReference type="PROSITE" id="PS50886">
    <property type="entry name" value="TRBD"/>
    <property type="match status" value="1"/>
</dbReference>
<dbReference type="InterPro" id="IPR033714">
    <property type="entry name" value="tRNA_bind_bactPheRS"/>
</dbReference>
<sequence length="780" mass="84091">MKIVHSWLRDLAALPDDTEAISFALSDIGLAVEGVEKVGATVAGVITARVIKTERHPDAAKVHRVFLDNGDGTEHHVWCGAFNMQAGDIIPWATPGTTMLDGRLIETKPIVGIPSEGMCCSARELGLGDDHGGILIMDPATPLGIPYAQALGLAEEIVYDIDVLRNRPDAYGHVGVARDLAARFKVPFIQSVPTLAVTGDSRSAPVEIVAGDRCARFTTIIISGIRITQSPDWMVSRLAAAGMRSINNVVDVSNYVMLETNQPNHAYDFETLGGGGFKIRLAAEGEKITTLDGVERVLTADDLLICDATNRPIGIAGIMGGQNTEISPQTTVVALETAWFEPIAVMQSVARMNLRSEASARNERGMDPFGIDTSIARFVELLRATCPDLVVHQGMVDERSESIPSLKVITVRPLRVSALLGSTFTAEQIRALIEPIGFACETSKDSLTVTVPSWRPDCTLEIDIVEEVARHFGYDNLGKTVPKSTQPGGLSVIQHRRRRLHEILLGLGFNEAMPHPFLTDGDLSNAGLPDVAVRLVNPLVVGDDVLRTSLRPGLLKAIAFNESHRRTGVSFYEIGHVYPTSSDILPDESEALGVVIAGSDAPQAVAVWRELATAMGWGARLDQSQVPSGLHPTRSATLSAGKDVVGAVGEIHPDVLDAYNITQRVAVLELNLSRLLAIEPKVAQWKPTSRYPSSDIDLAFTVPTSVTAEKIEKALRQTAGALLVDLTLFDVYRSKDASDSRSLAFRLRLQAHDRTLTDADVATVREKCIAGATKLGAQLR</sequence>
<keyword evidence="15" id="KW-0648">Protein biosynthesis</keyword>
<name>A0A6J6W2A5_9ZZZZ</name>
<dbReference type="InterPro" id="IPR045864">
    <property type="entry name" value="aa-tRNA-synth_II/BPL/LPL"/>
</dbReference>
<dbReference type="GO" id="GO:0000049">
    <property type="term" value="F:tRNA binding"/>
    <property type="evidence" value="ECO:0007669"/>
    <property type="project" value="UniProtKB-KW"/>
</dbReference>
<dbReference type="Pfam" id="PF03484">
    <property type="entry name" value="B5"/>
    <property type="match status" value="1"/>
</dbReference>
<dbReference type="GO" id="GO:0006432">
    <property type="term" value="P:phenylalanyl-tRNA aminoacylation"/>
    <property type="evidence" value="ECO:0007669"/>
    <property type="project" value="InterPro"/>
</dbReference>
<dbReference type="EMBL" id="CAEZZV010000080">
    <property type="protein sequence ID" value="CAB4779021.1"/>
    <property type="molecule type" value="Genomic_DNA"/>
</dbReference>
<comment type="similarity">
    <text evidence="3">Belongs to the phenylalanyl-tRNA synthetase beta subunit family. Type 1 subfamily.</text>
</comment>
<dbReference type="InterPro" id="IPR020825">
    <property type="entry name" value="Phe-tRNA_synthase-like_B3/B4"/>
</dbReference>
<dbReference type="GO" id="GO:0004826">
    <property type="term" value="F:phenylalanine-tRNA ligase activity"/>
    <property type="evidence" value="ECO:0007669"/>
    <property type="project" value="UniProtKB-EC"/>
</dbReference>
<dbReference type="SUPFAM" id="SSF55681">
    <property type="entry name" value="Class II aaRS and biotin synthetases"/>
    <property type="match status" value="1"/>
</dbReference>
<keyword evidence="11" id="KW-0547">Nucleotide-binding</keyword>
<dbReference type="SUPFAM" id="SSF56037">
    <property type="entry name" value="PheT/TilS domain"/>
    <property type="match status" value="1"/>
</dbReference>
<dbReference type="Gene3D" id="3.50.40.10">
    <property type="entry name" value="Phenylalanyl-trna Synthetase, Chain B, domain 3"/>
    <property type="match status" value="1"/>
</dbReference>
<evidence type="ECO:0000256" key="15">
    <source>
        <dbReference type="ARBA" id="ARBA00022917"/>
    </source>
</evidence>
<evidence type="ECO:0000259" key="20">
    <source>
        <dbReference type="PROSITE" id="PS51447"/>
    </source>
</evidence>
<evidence type="ECO:0000256" key="3">
    <source>
        <dbReference type="ARBA" id="ARBA00008653"/>
    </source>
</evidence>
<keyword evidence="16" id="KW-0030">Aminoacyl-tRNA synthetase</keyword>
<gene>
    <name evidence="22" type="ORF">UFOPK2921_00737</name>
</gene>
<dbReference type="InterPro" id="IPR004532">
    <property type="entry name" value="Phe-tRNA-ligase_IIc_bsu_bact"/>
</dbReference>
<dbReference type="Gene3D" id="3.30.930.10">
    <property type="entry name" value="Bira Bifunctional Protein, Domain 2"/>
    <property type="match status" value="1"/>
</dbReference>
<evidence type="ECO:0000256" key="12">
    <source>
        <dbReference type="ARBA" id="ARBA00022840"/>
    </source>
</evidence>
<dbReference type="Gene3D" id="3.30.56.10">
    <property type="match status" value="2"/>
</dbReference>
<dbReference type="SUPFAM" id="SSF46955">
    <property type="entry name" value="Putative DNA-binding domain"/>
    <property type="match status" value="1"/>
</dbReference>
<reference evidence="22" key="1">
    <citation type="submission" date="2020-05" db="EMBL/GenBank/DDBJ databases">
        <authorList>
            <person name="Chiriac C."/>
            <person name="Salcher M."/>
            <person name="Ghai R."/>
            <person name="Kavagutti S V."/>
        </authorList>
    </citation>
    <scope>NUCLEOTIDE SEQUENCE</scope>
</reference>
<dbReference type="Pfam" id="PF01588">
    <property type="entry name" value="tRNA_bind"/>
    <property type="match status" value="1"/>
</dbReference>
<dbReference type="Pfam" id="PF03147">
    <property type="entry name" value="FDX-ACB"/>
    <property type="match status" value="1"/>
</dbReference>
<evidence type="ECO:0000256" key="7">
    <source>
        <dbReference type="ARBA" id="ARBA00022490"/>
    </source>
</evidence>
<dbReference type="InterPro" id="IPR005121">
    <property type="entry name" value="Fdx_antiC-bd"/>
</dbReference>
<keyword evidence="7" id="KW-0963">Cytoplasm</keyword>
<comment type="catalytic activity">
    <reaction evidence="18">
        <text>tRNA(Phe) + L-phenylalanine + ATP = L-phenylalanyl-tRNA(Phe) + AMP + diphosphate + H(+)</text>
        <dbReference type="Rhea" id="RHEA:19413"/>
        <dbReference type="Rhea" id="RHEA-COMP:9668"/>
        <dbReference type="Rhea" id="RHEA-COMP:9699"/>
        <dbReference type="ChEBI" id="CHEBI:15378"/>
        <dbReference type="ChEBI" id="CHEBI:30616"/>
        <dbReference type="ChEBI" id="CHEBI:33019"/>
        <dbReference type="ChEBI" id="CHEBI:58095"/>
        <dbReference type="ChEBI" id="CHEBI:78442"/>
        <dbReference type="ChEBI" id="CHEBI:78531"/>
        <dbReference type="ChEBI" id="CHEBI:456215"/>
        <dbReference type="EC" id="6.1.1.20"/>
    </reaction>
</comment>
<evidence type="ECO:0000259" key="21">
    <source>
        <dbReference type="PROSITE" id="PS51483"/>
    </source>
</evidence>
<dbReference type="InterPro" id="IPR005146">
    <property type="entry name" value="B3/B4_tRNA-bd"/>
</dbReference>
<evidence type="ECO:0000259" key="19">
    <source>
        <dbReference type="PROSITE" id="PS50886"/>
    </source>
</evidence>
<keyword evidence="13" id="KW-0460">Magnesium</keyword>
<dbReference type="InterPro" id="IPR041616">
    <property type="entry name" value="PheRS_beta_core"/>
</dbReference>
<dbReference type="InterPro" id="IPR002547">
    <property type="entry name" value="tRNA-bd_dom"/>
</dbReference>
<evidence type="ECO:0000256" key="10">
    <source>
        <dbReference type="ARBA" id="ARBA00022723"/>
    </source>
</evidence>
<dbReference type="InterPro" id="IPR036690">
    <property type="entry name" value="Fdx_antiC-bd_sf"/>
</dbReference>
<keyword evidence="10" id="KW-0479">Metal-binding</keyword>
<keyword evidence="8" id="KW-0820">tRNA-binding</keyword>
<dbReference type="Gene3D" id="2.40.50.140">
    <property type="entry name" value="Nucleic acid-binding proteins"/>
    <property type="match status" value="1"/>
</dbReference>
<dbReference type="SMART" id="SM00896">
    <property type="entry name" value="FDX-ACB"/>
    <property type="match status" value="1"/>
</dbReference>
<dbReference type="CDD" id="cd00769">
    <property type="entry name" value="PheRS_beta_core"/>
    <property type="match status" value="1"/>
</dbReference>
<evidence type="ECO:0000256" key="5">
    <source>
        <dbReference type="ARBA" id="ARBA00012814"/>
    </source>
</evidence>
<dbReference type="GO" id="GO:0005524">
    <property type="term" value="F:ATP binding"/>
    <property type="evidence" value="ECO:0007669"/>
    <property type="project" value="UniProtKB-KW"/>
</dbReference>
<accession>A0A6J6W2A5</accession>
<dbReference type="HAMAP" id="MF_00283">
    <property type="entry name" value="Phe_tRNA_synth_beta1"/>
    <property type="match status" value="1"/>
</dbReference>
<dbReference type="GO" id="GO:0000287">
    <property type="term" value="F:magnesium ion binding"/>
    <property type="evidence" value="ECO:0007669"/>
    <property type="project" value="InterPro"/>
</dbReference>
<dbReference type="Pfam" id="PF03483">
    <property type="entry name" value="B3_4"/>
    <property type="match status" value="1"/>
</dbReference>
<evidence type="ECO:0000256" key="17">
    <source>
        <dbReference type="ARBA" id="ARBA00033189"/>
    </source>
</evidence>
<evidence type="ECO:0000256" key="8">
    <source>
        <dbReference type="ARBA" id="ARBA00022555"/>
    </source>
</evidence>
<evidence type="ECO:0000256" key="2">
    <source>
        <dbReference type="ARBA" id="ARBA00004496"/>
    </source>
</evidence>
<evidence type="ECO:0000256" key="16">
    <source>
        <dbReference type="ARBA" id="ARBA00023146"/>
    </source>
</evidence>
<dbReference type="PROSITE" id="PS51483">
    <property type="entry name" value="B5"/>
    <property type="match status" value="1"/>
</dbReference>
<dbReference type="SMART" id="SM00873">
    <property type="entry name" value="B3_4"/>
    <property type="match status" value="1"/>
</dbReference>
<feature type="domain" description="FDX-ACB" evidence="20">
    <location>
        <begin position="689"/>
        <end position="780"/>
    </location>
</feature>
<dbReference type="Gene3D" id="3.30.70.380">
    <property type="entry name" value="Ferrodoxin-fold anticodon-binding domain"/>
    <property type="match status" value="1"/>
</dbReference>
<dbReference type="GO" id="GO:0009328">
    <property type="term" value="C:phenylalanine-tRNA ligase complex"/>
    <property type="evidence" value="ECO:0007669"/>
    <property type="project" value="TreeGrafter"/>
</dbReference>
<evidence type="ECO:0000256" key="1">
    <source>
        <dbReference type="ARBA" id="ARBA00001946"/>
    </source>
</evidence>
<dbReference type="PANTHER" id="PTHR10947:SF0">
    <property type="entry name" value="PHENYLALANINE--TRNA LIGASE BETA SUBUNIT"/>
    <property type="match status" value="1"/>
</dbReference>
<feature type="domain" description="B5" evidence="21">
    <location>
        <begin position="404"/>
        <end position="479"/>
    </location>
</feature>
<dbReference type="SUPFAM" id="SSF50249">
    <property type="entry name" value="Nucleic acid-binding proteins"/>
    <property type="match status" value="1"/>
</dbReference>
<evidence type="ECO:0000313" key="22">
    <source>
        <dbReference type="EMBL" id="CAB4779021.1"/>
    </source>
</evidence>
<dbReference type="PROSITE" id="PS51447">
    <property type="entry name" value="FDX_ACB"/>
    <property type="match status" value="1"/>
</dbReference>
<dbReference type="AlphaFoldDB" id="A0A6J6W2A5"/>
<dbReference type="EC" id="6.1.1.20" evidence="5"/>
<dbReference type="CDD" id="cd02796">
    <property type="entry name" value="tRNA_bind_bactPheRS"/>
    <property type="match status" value="1"/>
</dbReference>
<evidence type="ECO:0000256" key="14">
    <source>
        <dbReference type="ARBA" id="ARBA00022884"/>
    </source>
</evidence>
<keyword evidence="14" id="KW-0694">RNA-binding</keyword>
<dbReference type="InterPro" id="IPR012340">
    <property type="entry name" value="NA-bd_OB-fold"/>
</dbReference>
<comment type="subcellular location">
    <subcellularLocation>
        <location evidence="2">Cytoplasm</location>
    </subcellularLocation>
</comment>
<evidence type="ECO:0000256" key="18">
    <source>
        <dbReference type="ARBA" id="ARBA00049255"/>
    </source>
</evidence>
<evidence type="ECO:0000256" key="11">
    <source>
        <dbReference type="ARBA" id="ARBA00022741"/>
    </source>
</evidence>
<keyword evidence="9" id="KW-0436">Ligase</keyword>
<keyword evidence="12" id="KW-0067">ATP-binding</keyword>
<dbReference type="SUPFAM" id="SSF54991">
    <property type="entry name" value="Anticodon-binding domain of PheRS"/>
    <property type="match status" value="1"/>
</dbReference>
<evidence type="ECO:0000256" key="6">
    <source>
        <dbReference type="ARBA" id="ARBA00017032"/>
    </source>
</evidence>
<dbReference type="NCBIfam" id="TIGR00472">
    <property type="entry name" value="pheT_bact"/>
    <property type="match status" value="1"/>
</dbReference>
<dbReference type="Pfam" id="PF17759">
    <property type="entry name" value="tRNA_synthFbeta"/>
    <property type="match status" value="1"/>
</dbReference>
<dbReference type="PANTHER" id="PTHR10947">
    <property type="entry name" value="PHENYLALANYL-TRNA SYNTHETASE BETA CHAIN AND LEUCINE-RICH REPEAT-CONTAINING PROTEIN 47"/>
    <property type="match status" value="1"/>
</dbReference>
<comment type="cofactor">
    <cofactor evidence="1">
        <name>Mg(2+)</name>
        <dbReference type="ChEBI" id="CHEBI:18420"/>
    </cofactor>
</comment>
<dbReference type="InterPro" id="IPR009061">
    <property type="entry name" value="DNA-bd_dom_put_sf"/>
</dbReference>
<organism evidence="22">
    <name type="scientific">freshwater metagenome</name>
    <dbReference type="NCBI Taxonomy" id="449393"/>
    <lineage>
        <taxon>unclassified sequences</taxon>
        <taxon>metagenomes</taxon>
        <taxon>ecological metagenomes</taxon>
    </lineage>
</organism>
<evidence type="ECO:0000256" key="4">
    <source>
        <dbReference type="ARBA" id="ARBA00011209"/>
    </source>
</evidence>
<dbReference type="SMART" id="SM00874">
    <property type="entry name" value="B5"/>
    <property type="match status" value="1"/>
</dbReference>
<evidence type="ECO:0000256" key="9">
    <source>
        <dbReference type="ARBA" id="ARBA00022598"/>
    </source>
</evidence>
<evidence type="ECO:0000256" key="13">
    <source>
        <dbReference type="ARBA" id="ARBA00022842"/>
    </source>
</evidence>
<proteinExistence type="inferred from homology"/>
<feature type="domain" description="TRNA-binding" evidence="19">
    <location>
        <begin position="39"/>
        <end position="148"/>
    </location>
</feature>